<dbReference type="SMART" id="SM00564">
    <property type="entry name" value="PQQ"/>
    <property type="match status" value="4"/>
</dbReference>
<accession>A0A8A4TM48</accession>
<dbReference type="PANTHER" id="PTHR34512">
    <property type="entry name" value="CELL SURFACE PROTEIN"/>
    <property type="match status" value="1"/>
</dbReference>
<evidence type="ECO:0000256" key="1">
    <source>
        <dbReference type="SAM" id="SignalP"/>
    </source>
</evidence>
<feature type="chain" id="PRO_5035328858" evidence="1">
    <location>
        <begin position="21"/>
        <end position="448"/>
    </location>
</feature>
<dbReference type="AlphaFoldDB" id="A0A8A4TM48"/>
<keyword evidence="1" id="KW-0732">Signal</keyword>
<dbReference type="InterPro" id="IPR018391">
    <property type="entry name" value="PQQ_b-propeller_rpt"/>
</dbReference>
<dbReference type="Pfam" id="PF13360">
    <property type="entry name" value="PQQ_2"/>
    <property type="match status" value="1"/>
</dbReference>
<reference evidence="3" key="1">
    <citation type="submission" date="2021-03" db="EMBL/GenBank/DDBJ databases">
        <title>Acanthopleuribacteraceae sp. M133.</title>
        <authorList>
            <person name="Wang G."/>
        </authorList>
    </citation>
    <scope>NUCLEOTIDE SEQUENCE</scope>
    <source>
        <strain evidence="3">M133</strain>
    </source>
</reference>
<sequence>MTRWTVLMMCFLMWMPPARSEDWPQWMGQRRDGTWQEEQVMTRFPKSGLETVWQMPIGLGFAGPAVADGRVFVTDFVKGSGTLTNNASARDKVTGRERILAFDEATGRQLWVYEYPVSVQVSYASGPRTTPTVDGDRVYALGTNGHVAALQVKTGELLWSLDLPRAFQTEIPFWGFSSHLLIVDDLLITLAGGDGSTVVALDKKTGHERWRALSASEPGYCPPTLVSHAGKQQLLVWHPESINGLEPESGRVLWSIPLKANAGMSLTAPQKWGDGLFVSGIGTVPTLFKWKGTEVTPQIAWQAHDGRSLSTGNSTPVVDRGVVYGVDTRGYLIAIEMETGELLWSTLEPTTGARPAKYATAFLVKNHDHYYIFNERGDLISAKLSRDGYREIDRTHLIEPTTRTYNRNVVWVHPAFANGSVFVRNDGEIKRYSLKAKTVGGAEAAPGK</sequence>
<proteinExistence type="predicted"/>
<gene>
    <name evidence="3" type="ORF">J3U87_34035</name>
</gene>
<feature type="domain" description="Pyrrolo-quinoline quinone repeat" evidence="2">
    <location>
        <begin position="96"/>
        <end position="346"/>
    </location>
</feature>
<dbReference type="EMBL" id="CP071793">
    <property type="protein sequence ID" value="QTD50633.1"/>
    <property type="molecule type" value="Genomic_DNA"/>
</dbReference>
<dbReference type="RefSeq" id="WP_237380492.1">
    <property type="nucleotide sequence ID" value="NZ_CP071793.1"/>
</dbReference>
<organism evidence="3 4">
    <name type="scientific">Sulfidibacter corallicola</name>
    <dbReference type="NCBI Taxonomy" id="2818388"/>
    <lineage>
        <taxon>Bacteria</taxon>
        <taxon>Pseudomonadati</taxon>
        <taxon>Acidobacteriota</taxon>
        <taxon>Holophagae</taxon>
        <taxon>Acanthopleuribacterales</taxon>
        <taxon>Acanthopleuribacteraceae</taxon>
        <taxon>Sulfidibacter</taxon>
    </lineage>
</organism>
<dbReference type="InterPro" id="IPR002372">
    <property type="entry name" value="PQQ_rpt_dom"/>
</dbReference>
<name>A0A8A4TM48_SULCO</name>
<evidence type="ECO:0000259" key="2">
    <source>
        <dbReference type="Pfam" id="PF13360"/>
    </source>
</evidence>
<dbReference type="SUPFAM" id="SSF50998">
    <property type="entry name" value="Quinoprotein alcohol dehydrogenase-like"/>
    <property type="match status" value="1"/>
</dbReference>
<protein>
    <submittedName>
        <fullName evidence="3">PQQ-like beta-propeller repeat protein</fullName>
    </submittedName>
</protein>
<evidence type="ECO:0000313" key="3">
    <source>
        <dbReference type="EMBL" id="QTD50633.1"/>
    </source>
</evidence>
<dbReference type="InterPro" id="IPR015943">
    <property type="entry name" value="WD40/YVTN_repeat-like_dom_sf"/>
</dbReference>
<evidence type="ECO:0000313" key="4">
    <source>
        <dbReference type="Proteomes" id="UP000663929"/>
    </source>
</evidence>
<dbReference type="KEGG" id="scor:J3U87_34035"/>
<dbReference type="Gene3D" id="2.130.10.10">
    <property type="entry name" value="YVTN repeat-like/Quinoprotein amine dehydrogenase"/>
    <property type="match status" value="2"/>
</dbReference>
<dbReference type="PANTHER" id="PTHR34512:SF30">
    <property type="entry name" value="OUTER MEMBRANE PROTEIN ASSEMBLY FACTOR BAMB"/>
    <property type="match status" value="1"/>
</dbReference>
<dbReference type="Proteomes" id="UP000663929">
    <property type="component" value="Chromosome"/>
</dbReference>
<feature type="signal peptide" evidence="1">
    <location>
        <begin position="1"/>
        <end position="20"/>
    </location>
</feature>
<keyword evidence="4" id="KW-1185">Reference proteome</keyword>
<dbReference type="InterPro" id="IPR011047">
    <property type="entry name" value="Quinoprotein_ADH-like_sf"/>
</dbReference>